<dbReference type="InterPro" id="IPR013162">
    <property type="entry name" value="CD80_C2-set"/>
</dbReference>
<organism evidence="3 4">
    <name type="scientific">Lutzomyia longipalpis</name>
    <name type="common">Sand fly</name>
    <dbReference type="NCBI Taxonomy" id="7200"/>
    <lineage>
        <taxon>Eukaryota</taxon>
        <taxon>Metazoa</taxon>
        <taxon>Ecdysozoa</taxon>
        <taxon>Arthropoda</taxon>
        <taxon>Hexapoda</taxon>
        <taxon>Insecta</taxon>
        <taxon>Pterygota</taxon>
        <taxon>Neoptera</taxon>
        <taxon>Endopterygota</taxon>
        <taxon>Diptera</taxon>
        <taxon>Nematocera</taxon>
        <taxon>Psychodoidea</taxon>
        <taxon>Psychodidae</taxon>
        <taxon>Lutzomyia</taxon>
        <taxon>Lutzomyia</taxon>
    </lineage>
</organism>
<dbReference type="InterPro" id="IPR036179">
    <property type="entry name" value="Ig-like_dom_sf"/>
</dbReference>
<dbReference type="VEuPathDB" id="VectorBase:LLOJ001497"/>
<dbReference type="PANTHER" id="PTHR23278">
    <property type="entry name" value="SIDESTEP PROTEIN"/>
    <property type="match status" value="1"/>
</dbReference>
<accession>A0A1B0GHI9</accession>
<dbReference type="EnsemblMetazoa" id="LLOJ001497-RA">
    <property type="protein sequence ID" value="LLOJ001497-PA"/>
    <property type="gene ID" value="LLOJ001497"/>
</dbReference>
<evidence type="ECO:0000256" key="1">
    <source>
        <dbReference type="ARBA" id="ARBA00023157"/>
    </source>
</evidence>
<keyword evidence="1" id="KW-1015">Disulfide bond</keyword>
<keyword evidence="4" id="KW-1185">Reference proteome</keyword>
<dbReference type="VEuPathDB" id="VectorBase:LLONM1_001047"/>
<proteinExistence type="predicted"/>
<name>A0A1B0GHI9_LUTLO</name>
<dbReference type="PROSITE" id="PS50835">
    <property type="entry name" value="IG_LIKE"/>
    <property type="match status" value="1"/>
</dbReference>
<protein>
    <recommendedName>
        <fullName evidence="2">Ig-like domain-containing protein</fullName>
    </recommendedName>
</protein>
<dbReference type="AlphaFoldDB" id="A0A1B0GHI9"/>
<reference evidence="3" key="1">
    <citation type="submission" date="2020-05" db="UniProtKB">
        <authorList>
            <consortium name="EnsemblMetazoa"/>
        </authorList>
    </citation>
    <scope>IDENTIFICATION</scope>
    <source>
        <strain evidence="3">Jacobina</strain>
    </source>
</reference>
<dbReference type="SUPFAM" id="SSF48726">
    <property type="entry name" value="Immunoglobulin"/>
    <property type="match status" value="2"/>
</dbReference>
<evidence type="ECO:0000313" key="4">
    <source>
        <dbReference type="Proteomes" id="UP000092461"/>
    </source>
</evidence>
<evidence type="ECO:0000313" key="3">
    <source>
        <dbReference type="EnsemblMetazoa" id="LLOJ001497-PA"/>
    </source>
</evidence>
<dbReference type="PANTHER" id="PTHR23278:SF19">
    <property type="entry name" value="OBSCURIN"/>
    <property type="match status" value="1"/>
</dbReference>
<dbReference type="Pfam" id="PF08205">
    <property type="entry name" value="C2-set_2"/>
    <property type="match status" value="1"/>
</dbReference>
<dbReference type="InterPro" id="IPR013783">
    <property type="entry name" value="Ig-like_fold"/>
</dbReference>
<dbReference type="Proteomes" id="UP000092461">
    <property type="component" value="Unassembled WGS sequence"/>
</dbReference>
<dbReference type="EMBL" id="AJWK01005213">
    <property type="status" value="NOT_ANNOTATED_CDS"/>
    <property type="molecule type" value="Genomic_DNA"/>
</dbReference>
<dbReference type="EMBL" id="AJWK01005214">
    <property type="status" value="NOT_ANNOTATED_CDS"/>
    <property type="molecule type" value="Genomic_DNA"/>
</dbReference>
<dbReference type="InterPro" id="IPR007110">
    <property type="entry name" value="Ig-like_dom"/>
</dbReference>
<dbReference type="Gene3D" id="2.60.40.10">
    <property type="entry name" value="Immunoglobulins"/>
    <property type="match status" value="2"/>
</dbReference>
<feature type="domain" description="Ig-like" evidence="2">
    <location>
        <begin position="52"/>
        <end position="146"/>
    </location>
</feature>
<sequence length="289" mass="32643">MLDFSFPSALNSKLVVRNLSRIHHHTIYTCQASNFRKKAISTNVTIELYLRPLSVEILFGNQPLSADRRYEVQCQTVGSRPPGKITWWMSGVELKASNVKVSSDGNVSLSTLNFTPTRQDHGKTLVCRATNELVKRGMKETSMKLNSINKLFMSAQIFHLTQHEFTMLGNVVKMHERDRKLHDFAQVMLGVLEMRPRGGELIEEHLLRVCLGTNTTMVVQLRGVTVDARVVVVVSSDGNVSLSTLNFTPTRQDHGKTLVCRATNELVKRGMKETSMKLNVFYWNGHITI</sequence>
<evidence type="ECO:0000259" key="2">
    <source>
        <dbReference type="PROSITE" id="PS50835"/>
    </source>
</evidence>